<evidence type="ECO:0000256" key="1">
    <source>
        <dbReference type="SAM" id="Phobius"/>
    </source>
</evidence>
<feature type="transmembrane region" description="Helical" evidence="1">
    <location>
        <begin position="57"/>
        <end position="73"/>
    </location>
</feature>
<gene>
    <name evidence="2" type="ORF">UR38_C0004G0054</name>
</gene>
<proteinExistence type="predicted"/>
<evidence type="ECO:0000313" key="3">
    <source>
        <dbReference type="Proteomes" id="UP000033995"/>
    </source>
</evidence>
<feature type="transmembrane region" description="Helical" evidence="1">
    <location>
        <begin position="20"/>
        <end position="36"/>
    </location>
</feature>
<keyword evidence="1" id="KW-0812">Transmembrane</keyword>
<sequence length="162" mass="18733">MSKVIQKHKQSLANKVDKFHWTHLFAVVILGGYFFLSKVNMVHAISKENVIESFLQLYLLGAIFGLFLLYIISHEKFFPVGKEIEEEEEKKEKKLLKKYLHHGKILAVFIIGTIGGPVFLALTIRLLLKNFAFKYLILILANIPSTFLTVGIYRGFIHFFNF</sequence>
<organism evidence="2 3">
    <name type="scientific">Candidatus Woesebacteria bacterium GW2011_GWA2_33_28</name>
    <dbReference type="NCBI Taxonomy" id="1618561"/>
    <lineage>
        <taxon>Bacteria</taxon>
        <taxon>Candidatus Woeseibacteriota</taxon>
    </lineage>
</organism>
<protein>
    <submittedName>
        <fullName evidence="2">Uncharacterized protein</fullName>
    </submittedName>
</protein>
<accession>A0A0G0A897</accession>
<name>A0A0G0A897_9BACT</name>
<dbReference type="AlphaFoldDB" id="A0A0G0A897"/>
<evidence type="ECO:0000313" key="2">
    <source>
        <dbReference type="EMBL" id="KKP47511.1"/>
    </source>
</evidence>
<reference evidence="2 3" key="1">
    <citation type="journal article" date="2015" name="Nature">
        <title>rRNA introns, odd ribosomes, and small enigmatic genomes across a large radiation of phyla.</title>
        <authorList>
            <person name="Brown C.T."/>
            <person name="Hug L.A."/>
            <person name="Thomas B.C."/>
            <person name="Sharon I."/>
            <person name="Castelle C.J."/>
            <person name="Singh A."/>
            <person name="Wilkins M.J."/>
            <person name="Williams K.H."/>
            <person name="Banfield J.F."/>
        </authorList>
    </citation>
    <scope>NUCLEOTIDE SEQUENCE [LARGE SCALE GENOMIC DNA]</scope>
</reference>
<keyword evidence="1" id="KW-1133">Transmembrane helix</keyword>
<dbReference type="EMBL" id="LBOZ01000004">
    <property type="protein sequence ID" value="KKP47511.1"/>
    <property type="molecule type" value="Genomic_DNA"/>
</dbReference>
<dbReference type="Proteomes" id="UP000033995">
    <property type="component" value="Unassembled WGS sequence"/>
</dbReference>
<feature type="transmembrane region" description="Helical" evidence="1">
    <location>
        <begin position="105"/>
        <end position="128"/>
    </location>
</feature>
<feature type="transmembrane region" description="Helical" evidence="1">
    <location>
        <begin position="135"/>
        <end position="156"/>
    </location>
</feature>
<keyword evidence="1" id="KW-0472">Membrane</keyword>
<comment type="caution">
    <text evidence="2">The sequence shown here is derived from an EMBL/GenBank/DDBJ whole genome shotgun (WGS) entry which is preliminary data.</text>
</comment>